<evidence type="ECO:0000313" key="8">
    <source>
        <dbReference type="Proteomes" id="UP000631114"/>
    </source>
</evidence>
<evidence type="ECO:0008006" key="9">
    <source>
        <dbReference type="Google" id="ProtNLM"/>
    </source>
</evidence>
<sequence length="262" mass="29840">MAGRNRAPHYPVNSSHRNFRDGLRHVINPRPRLLPPHPAVLEEELEIQWEEMRRMASENRHLADDHLIIRSELAAAKDEIYRLGQLIPQLRADKELQARELIQKGLKLESELRATDPLKAEVLQLRAESLKFNALRQELSAKVQGLNKDLTRVQAENKQLPMMRANVDGLHPELIRAREAFEYEKKANLEQMEQKQVMEKNLITLARELEKLRAELSSDQRARAIGGIYALSKGSSEMGYTGTAFGDGYHGAWGAYDGRGPP</sequence>
<evidence type="ECO:0000256" key="5">
    <source>
        <dbReference type="ARBA" id="ARBA00023089"/>
    </source>
</evidence>
<evidence type="ECO:0000256" key="4">
    <source>
        <dbReference type="ARBA" id="ARBA00023054"/>
    </source>
</evidence>
<evidence type="ECO:0000313" key="7">
    <source>
        <dbReference type="EMBL" id="KAF9593198.1"/>
    </source>
</evidence>
<keyword evidence="3" id="KW-0221">Differentiation</keyword>
<dbReference type="InterPro" id="IPR040353">
    <property type="entry name" value="FLX/FLX-like"/>
</dbReference>
<evidence type="ECO:0000256" key="3">
    <source>
        <dbReference type="ARBA" id="ARBA00022782"/>
    </source>
</evidence>
<proteinExistence type="inferred from homology"/>
<dbReference type="GO" id="GO:0030154">
    <property type="term" value="P:cell differentiation"/>
    <property type="evidence" value="ECO:0007669"/>
    <property type="project" value="UniProtKB-KW"/>
</dbReference>
<accession>A0A835LF41</accession>
<keyword evidence="5" id="KW-0287">Flowering</keyword>
<dbReference type="PANTHER" id="PTHR33405:SF19">
    <property type="entry name" value="OS08G0430100 PROTEIN"/>
    <property type="match status" value="1"/>
</dbReference>
<comment type="caution">
    <text evidence="7">The sequence shown here is derived from an EMBL/GenBank/DDBJ whole genome shotgun (WGS) entry which is preliminary data.</text>
</comment>
<evidence type="ECO:0000256" key="1">
    <source>
        <dbReference type="ARBA" id="ARBA00005405"/>
    </source>
</evidence>
<dbReference type="EMBL" id="JADFTS010000008">
    <property type="protein sequence ID" value="KAF9593198.1"/>
    <property type="molecule type" value="Genomic_DNA"/>
</dbReference>
<comment type="similarity">
    <text evidence="1">Belongs to the FLX family.</text>
</comment>
<dbReference type="PANTHER" id="PTHR33405">
    <property type="entry name" value="PROTEIN FLX-LIKE 2"/>
    <property type="match status" value="1"/>
</dbReference>
<evidence type="ECO:0000256" key="2">
    <source>
        <dbReference type="ARBA" id="ARBA00022473"/>
    </source>
</evidence>
<dbReference type="AlphaFoldDB" id="A0A835LF41"/>
<reference evidence="7 8" key="1">
    <citation type="submission" date="2020-10" db="EMBL/GenBank/DDBJ databases">
        <title>The Coptis chinensis genome and diversification of protoberbering-type alkaloids.</title>
        <authorList>
            <person name="Wang B."/>
            <person name="Shu S."/>
            <person name="Song C."/>
            <person name="Liu Y."/>
        </authorList>
    </citation>
    <scope>NUCLEOTIDE SEQUENCE [LARGE SCALE GENOMIC DNA]</scope>
    <source>
        <strain evidence="7">HL-2020</strain>
        <tissue evidence="7">Leaf</tissue>
    </source>
</reference>
<dbReference type="OrthoDB" id="1902464at2759"/>
<keyword evidence="2" id="KW-0217">Developmental protein</keyword>
<organism evidence="7 8">
    <name type="scientific">Coptis chinensis</name>
    <dbReference type="NCBI Taxonomy" id="261450"/>
    <lineage>
        <taxon>Eukaryota</taxon>
        <taxon>Viridiplantae</taxon>
        <taxon>Streptophyta</taxon>
        <taxon>Embryophyta</taxon>
        <taxon>Tracheophyta</taxon>
        <taxon>Spermatophyta</taxon>
        <taxon>Magnoliopsida</taxon>
        <taxon>Ranunculales</taxon>
        <taxon>Ranunculaceae</taxon>
        <taxon>Coptidoideae</taxon>
        <taxon>Coptis</taxon>
    </lineage>
</organism>
<evidence type="ECO:0000256" key="6">
    <source>
        <dbReference type="SAM" id="Coils"/>
    </source>
</evidence>
<protein>
    <recommendedName>
        <fullName evidence="9">Protein FLX-like 3</fullName>
    </recommendedName>
</protein>
<keyword evidence="8" id="KW-1185">Reference proteome</keyword>
<name>A0A835LF41_9MAGN</name>
<dbReference type="Proteomes" id="UP000631114">
    <property type="component" value="Unassembled WGS sequence"/>
</dbReference>
<feature type="coiled-coil region" evidence="6">
    <location>
        <begin position="195"/>
        <end position="222"/>
    </location>
</feature>
<gene>
    <name evidence="7" type="ORF">IFM89_020494</name>
</gene>
<keyword evidence="4 6" id="KW-0175">Coiled coil</keyword>
<dbReference type="GO" id="GO:0009908">
    <property type="term" value="P:flower development"/>
    <property type="evidence" value="ECO:0007669"/>
    <property type="project" value="UniProtKB-KW"/>
</dbReference>